<dbReference type="GO" id="GO:0004672">
    <property type="term" value="F:protein kinase activity"/>
    <property type="evidence" value="ECO:0007669"/>
    <property type="project" value="InterPro"/>
</dbReference>
<evidence type="ECO:0000256" key="3">
    <source>
        <dbReference type="SAM" id="SignalP"/>
    </source>
</evidence>
<dbReference type="SUPFAM" id="SSF54106">
    <property type="entry name" value="LysM domain"/>
    <property type="match status" value="1"/>
</dbReference>
<dbReference type="InterPro" id="IPR000719">
    <property type="entry name" value="Prot_kinase_dom"/>
</dbReference>
<dbReference type="GO" id="GO:0005886">
    <property type="term" value="C:plasma membrane"/>
    <property type="evidence" value="ECO:0007669"/>
    <property type="project" value="UniProtKB-ARBA"/>
</dbReference>
<evidence type="ECO:0008006" key="8">
    <source>
        <dbReference type="Google" id="ProtNLM"/>
    </source>
</evidence>
<keyword evidence="7" id="KW-1185">Reference proteome</keyword>
<dbReference type="AlphaFoldDB" id="A0A9Q0F1H2"/>
<evidence type="ECO:0000313" key="7">
    <source>
        <dbReference type="Proteomes" id="UP001141552"/>
    </source>
</evidence>
<dbReference type="InterPro" id="IPR018392">
    <property type="entry name" value="LysM"/>
</dbReference>
<evidence type="ECO:0000313" key="6">
    <source>
        <dbReference type="EMBL" id="KAJ4822290.1"/>
    </source>
</evidence>
<dbReference type="InterPro" id="IPR011009">
    <property type="entry name" value="Kinase-like_dom_sf"/>
</dbReference>
<feature type="region of interest" description="Disordered" evidence="1">
    <location>
        <begin position="303"/>
        <end position="328"/>
    </location>
</feature>
<dbReference type="Gene3D" id="3.10.350.10">
    <property type="entry name" value="LysM domain"/>
    <property type="match status" value="1"/>
</dbReference>
<name>A0A9Q0F1H2_9ROSI</name>
<dbReference type="GO" id="GO:0005524">
    <property type="term" value="F:ATP binding"/>
    <property type="evidence" value="ECO:0007669"/>
    <property type="project" value="InterPro"/>
</dbReference>
<keyword evidence="3" id="KW-0732">Signal</keyword>
<keyword evidence="2" id="KW-0812">Transmembrane</keyword>
<feature type="transmembrane region" description="Helical" evidence="2">
    <location>
        <begin position="265"/>
        <end position="288"/>
    </location>
</feature>
<organism evidence="6 7">
    <name type="scientific">Turnera subulata</name>
    <dbReference type="NCBI Taxonomy" id="218843"/>
    <lineage>
        <taxon>Eukaryota</taxon>
        <taxon>Viridiplantae</taxon>
        <taxon>Streptophyta</taxon>
        <taxon>Embryophyta</taxon>
        <taxon>Tracheophyta</taxon>
        <taxon>Spermatophyta</taxon>
        <taxon>Magnoliopsida</taxon>
        <taxon>eudicotyledons</taxon>
        <taxon>Gunneridae</taxon>
        <taxon>Pentapetalae</taxon>
        <taxon>rosids</taxon>
        <taxon>fabids</taxon>
        <taxon>Malpighiales</taxon>
        <taxon>Passifloraceae</taxon>
        <taxon>Turnera</taxon>
    </lineage>
</organism>
<dbReference type="Gene3D" id="1.10.510.10">
    <property type="entry name" value="Transferase(Phosphotransferase) domain 1"/>
    <property type="match status" value="1"/>
</dbReference>
<feature type="domain" description="LysM" evidence="5">
    <location>
        <begin position="182"/>
        <end position="226"/>
    </location>
</feature>
<feature type="domain" description="Protein kinase" evidence="4">
    <location>
        <begin position="276"/>
        <end position="562"/>
    </location>
</feature>
<protein>
    <recommendedName>
        <fullName evidence="8">Protein kinase domain-containing protein</fullName>
    </recommendedName>
</protein>
<dbReference type="SMART" id="SM00257">
    <property type="entry name" value="LysM"/>
    <property type="match status" value="2"/>
</dbReference>
<keyword evidence="2" id="KW-1133">Transmembrane helix</keyword>
<gene>
    <name evidence="6" type="ORF">Tsubulata_006398</name>
</gene>
<dbReference type="Pfam" id="PF23473">
    <property type="entry name" value="LysM3_LYK4_5"/>
    <property type="match status" value="1"/>
</dbReference>
<dbReference type="PANTHER" id="PTHR45927:SF10">
    <property type="entry name" value="LYSM-DOMAIN RECEPTOR-LIKE KINASE"/>
    <property type="match status" value="1"/>
</dbReference>
<dbReference type="PROSITE" id="PS50011">
    <property type="entry name" value="PROTEIN_KINASE_DOM"/>
    <property type="match status" value="1"/>
</dbReference>
<dbReference type="InterPro" id="IPR001245">
    <property type="entry name" value="Ser-Thr/Tyr_kinase_cat_dom"/>
</dbReference>
<feature type="chain" id="PRO_5040507478" description="Protein kinase domain-containing protein" evidence="3">
    <location>
        <begin position="19"/>
        <end position="562"/>
    </location>
</feature>
<dbReference type="Pfam" id="PF07714">
    <property type="entry name" value="PK_Tyr_Ser-Thr"/>
    <property type="match status" value="1"/>
</dbReference>
<evidence type="ECO:0000256" key="2">
    <source>
        <dbReference type="SAM" id="Phobius"/>
    </source>
</evidence>
<dbReference type="PROSITE" id="PS51782">
    <property type="entry name" value="LYSM"/>
    <property type="match status" value="1"/>
</dbReference>
<dbReference type="CDD" id="cd00118">
    <property type="entry name" value="LysM"/>
    <property type="match status" value="1"/>
</dbReference>
<comment type="caution">
    <text evidence="6">The sequence shown here is derived from an EMBL/GenBank/DDBJ whole genome shotgun (WGS) entry which is preliminary data.</text>
</comment>
<dbReference type="PANTHER" id="PTHR45927">
    <property type="entry name" value="LYSM-DOMAIN RECEPTOR-LIKE KINASE-RELATED"/>
    <property type="match status" value="1"/>
</dbReference>
<dbReference type="Pfam" id="PF23446">
    <property type="entry name" value="LysM1_NFP_LYK"/>
    <property type="match status" value="1"/>
</dbReference>
<feature type="compositionally biased region" description="Low complexity" evidence="1">
    <location>
        <begin position="305"/>
        <end position="320"/>
    </location>
</feature>
<dbReference type="InterPro" id="IPR056561">
    <property type="entry name" value="NFP_LYK_LysM1"/>
</dbReference>
<keyword evidence="2" id="KW-0472">Membrane</keyword>
<dbReference type="InterPro" id="IPR036779">
    <property type="entry name" value="LysM_dom_sf"/>
</dbReference>
<reference evidence="6" key="1">
    <citation type="submission" date="2022-02" db="EMBL/GenBank/DDBJ databases">
        <authorList>
            <person name="Henning P.M."/>
            <person name="McCubbin A.G."/>
            <person name="Shore J.S."/>
        </authorList>
    </citation>
    <scope>NUCLEOTIDE SEQUENCE</scope>
    <source>
        <strain evidence="6">F60SS</strain>
        <tissue evidence="6">Leaves</tissue>
    </source>
</reference>
<dbReference type="InterPro" id="IPR056563">
    <property type="entry name" value="LysM3_LYK4_5"/>
</dbReference>
<dbReference type="Proteomes" id="UP001141552">
    <property type="component" value="Unassembled WGS sequence"/>
</dbReference>
<evidence type="ECO:0000259" key="5">
    <source>
        <dbReference type="PROSITE" id="PS51782"/>
    </source>
</evidence>
<sequence>MFLQWILVILVTLNSVHSQQYYDPSDCSADAIYPGSRYTCSNSSNDDQSSCSTYLVYRANQHFRTVSDVSQLLQVDPDVLLRSSNLTSPFTILEPGTEVVVPKTCSCTGEFFQADFSYVVPENTTISGVACAAFEGLLKSRTLLEENTASKNDVMAGTKLRVPLRCACPNISTSDSGVQYLVTYPVVEGDGPTKICQKFGISTEELRAANHLETRPTIYPNTTILIPLKGRPVINFSAATSPPPTPGFVPTITVQKATGPKLRNLYIAGSVVGFSLVVAVLVASGLYVKTLRKQKFDKLQSFNTRSSPLSCSTPRSSPRSGLTGRSSTASCLSPDLLVGIKFSLKNYSLEDLRGATRDFSEETKIGDHTYKALIDNVGFMIQQMKFEDTRQVIDIHSKINHINIVNLIGVCYGENDFAWSYLVFELPSNGCLRDLLSDSSSPLPWIKRTQIAFDIVTGLHYLHNCIFPSYAHMNVSSRNIFITSNWRAKLTSIRVNSSGASSKGNEGGCFEQLRSFMDPCLKEDYSLAEALCLAVLAAACVQDDPLHRPSVDDILKVLVRMV</sequence>
<accession>A0A9Q0F1H2</accession>
<dbReference type="Pfam" id="PF23472">
    <property type="entry name" value="LysM2_CERK1_LYK3_4_5"/>
    <property type="match status" value="1"/>
</dbReference>
<dbReference type="InterPro" id="IPR056562">
    <property type="entry name" value="LysM2_CERK1_LYK3_4_5"/>
</dbReference>
<feature type="signal peptide" evidence="3">
    <location>
        <begin position="1"/>
        <end position="18"/>
    </location>
</feature>
<proteinExistence type="predicted"/>
<evidence type="ECO:0000256" key="1">
    <source>
        <dbReference type="SAM" id="MobiDB-lite"/>
    </source>
</evidence>
<dbReference type="InterPro" id="IPR052611">
    <property type="entry name" value="Plant_RLK_LysM"/>
</dbReference>
<dbReference type="OrthoDB" id="60033at2759"/>
<reference evidence="6" key="2">
    <citation type="journal article" date="2023" name="Plants (Basel)">
        <title>Annotation of the Turnera subulata (Passifloraceae) Draft Genome Reveals the S-Locus Evolved after the Divergence of Turneroideae from Passifloroideae in a Stepwise Manner.</title>
        <authorList>
            <person name="Henning P.M."/>
            <person name="Roalson E.H."/>
            <person name="Mir W."/>
            <person name="McCubbin A.G."/>
            <person name="Shore J.S."/>
        </authorList>
    </citation>
    <scope>NUCLEOTIDE SEQUENCE</scope>
    <source>
        <strain evidence="6">F60SS</strain>
    </source>
</reference>
<dbReference type="EMBL" id="JAKUCV010007712">
    <property type="protein sequence ID" value="KAJ4822290.1"/>
    <property type="molecule type" value="Genomic_DNA"/>
</dbReference>
<evidence type="ECO:0000259" key="4">
    <source>
        <dbReference type="PROSITE" id="PS50011"/>
    </source>
</evidence>
<dbReference type="SUPFAM" id="SSF56112">
    <property type="entry name" value="Protein kinase-like (PK-like)"/>
    <property type="match status" value="1"/>
</dbReference>